<feature type="transmembrane region" description="Helical" evidence="1">
    <location>
        <begin position="18"/>
        <end position="35"/>
    </location>
</feature>
<dbReference type="EMBL" id="CP023778">
    <property type="protein sequence ID" value="ATL66423.1"/>
    <property type="molecule type" value="Genomic_DNA"/>
</dbReference>
<keyword evidence="1" id="KW-0812">Transmembrane</keyword>
<proteinExistence type="predicted"/>
<dbReference type="Proteomes" id="UP000221961">
    <property type="component" value="Chromosome"/>
</dbReference>
<organism evidence="2 3">
    <name type="scientific">Nocardia terpenica</name>
    <dbReference type="NCBI Taxonomy" id="455432"/>
    <lineage>
        <taxon>Bacteria</taxon>
        <taxon>Bacillati</taxon>
        <taxon>Actinomycetota</taxon>
        <taxon>Actinomycetes</taxon>
        <taxon>Mycobacteriales</taxon>
        <taxon>Nocardiaceae</taxon>
        <taxon>Nocardia</taxon>
    </lineage>
</organism>
<dbReference type="AlphaFoldDB" id="A0A291RFR6"/>
<keyword evidence="1" id="KW-1133">Transmembrane helix</keyword>
<dbReference type="KEGG" id="ntp:CRH09_09610"/>
<evidence type="ECO:0000313" key="3">
    <source>
        <dbReference type="Proteomes" id="UP000221961"/>
    </source>
</evidence>
<protein>
    <recommendedName>
        <fullName evidence="4">DUF4260 family protein</fullName>
    </recommendedName>
</protein>
<evidence type="ECO:0008006" key="4">
    <source>
        <dbReference type="Google" id="ProtNLM"/>
    </source>
</evidence>
<dbReference type="RefSeq" id="WP_098693621.1">
    <property type="nucleotide sequence ID" value="NZ_CP023778.1"/>
</dbReference>
<keyword evidence="1" id="KW-0472">Membrane</keyword>
<dbReference type="GeneID" id="88357664"/>
<reference evidence="2 3" key="1">
    <citation type="submission" date="2017-10" db="EMBL/GenBank/DDBJ databases">
        <title>Comparative genomics between pathogenic Norcardia.</title>
        <authorList>
            <person name="Zeng L."/>
        </authorList>
    </citation>
    <scope>NUCLEOTIDE SEQUENCE [LARGE SCALE GENOMIC DNA]</scope>
    <source>
        <strain evidence="2 3">NC_YFY_NT001</strain>
    </source>
</reference>
<evidence type="ECO:0000313" key="2">
    <source>
        <dbReference type="EMBL" id="ATL66423.1"/>
    </source>
</evidence>
<accession>A0A291RFR6</accession>
<name>A0A291RFR6_9NOCA</name>
<feature type="transmembrane region" description="Helical" evidence="1">
    <location>
        <begin position="41"/>
        <end position="60"/>
    </location>
</feature>
<gene>
    <name evidence="2" type="ORF">CRH09_09610</name>
</gene>
<evidence type="ECO:0000256" key="1">
    <source>
        <dbReference type="SAM" id="Phobius"/>
    </source>
</evidence>
<feature type="transmembrane region" description="Helical" evidence="1">
    <location>
        <begin position="80"/>
        <end position="101"/>
    </location>
</feature>
<sequence>MDAYNHFESDITFKLTRLENLVALFVSLALFIAHIGEVRWLPAVLLFVYIDVIGYIPGLIAERRSLASGGDGRISKVYYVLYNVMHTWITQAVVIGLWGWIFGFEWALLVIPIHLCGDRSVFGNSLKPFSIPFDSKGPIPEFADFRGRLAGGALTGPRAERTAR</sequence>